<comment type="domain">
    <text evidence="7">Contains a pseudokinase domain. The protein kinase domain is predicted to be catalytically inactive because some of the residues important for catalytic activity are substituted and it lacks the equivalent of the binding site for a peptide substrate. However, it has retained an ATP-binding site and ATP-binding is required for mRNA degradation, stimulating the activity of the PAN2 nuclease in vitro. The nucleotide-binding site is juxtaposed to the RNase active site of PAN2 in the complex and may actually bind nucleosides of a poly(A) RNA rather than ATP, feeding the poly(A)-tail to the active site of the deadenylase and thus increasing the efficiency with which this distributive enzyme degrades oligo(A) RNAs.</text>
</comment>
<evidence type="ECO:0000259" key="10">
    <source>
        <dbReference type="Pfam" id="PF18101"/>
    </source>
</evidence>
<gene>
    <name evidence="7" type="primary">PAN3</name>
    <name evidence="11" type="ORF">MVEN_02589800</name>
</gene>
<dbReference type="AlphaFoldDB" id="A0A8H6WRK7"/>
<dbReference type="GO" id="GO:0008143">
    <property type="term" value="F:poly(A) binding"/>
    <property type="evidence" value="ECO:0007669"/>
    <property type="project" value="TreeGrafter"/>
</dbReference>
<comment type="function">
    <text evidence="7">Regulatory subunit of the poly(A)-nuclease (PAN) deadenylation complex, one of two cytoplasmic mRNA deadenylases involved in mRNA turnover. PAN specifically shortens poly(A) tails of RNA and the activity is stimulated by poly(A)-binding protein PAB1. PAN deadenylation is followed by rapid degradation of the shortened mRNA tails by the CCR4-NOT complex. Deadenylated mRNAs are then degraded by two alternative mechanisms, namely exosome-mediated 3'-5' exonucleolytic degradation, or deadenlyation-dependent mRNA decaping and subsequent 5'-3' exonucleolytic degradation by XRN1. May also be involved in post-transcriptional maturation of mRNA poly(A) tails. PAN3 acts as a positive regulator for PAN activity, recruiting the catalytic subunit PAN2 to mRNA via its interaction with RNA and with PAB1.</text>
</comment>
<dbReference type="InterPro" id="IPR011009">
    <property type="entry name" value="Kinase-like_dom_sf"/>
</dbReference>
<evidence type="ECO:0000256" key="3">
    <source>
        <dbReference type="ARBA" id="ARBA00022664"/>
    </source>
</evidence>
<dbReference type="Gene3D" id="1.20.5.5160">
    <property type="match status" value="1"/>
</dbReference>
<dbReference type="InterPro" id="IPR041332">
    <property type="entry name" value="Pan3_CK"/>
</dbReference>
<feature type="transmembrane region" description="Helical" evidence="9">
    <location>
        <begin position="20"/>
        <end position="42"/>
    </location>
</feature>
<sequence length="879" mass="96386">MWFPFAYAITKPFPSKYCYFLLGFAGFSAAAFLAINVFLVGYDVISITTTHFNSTPGLGLSKWHSGSTAFGCSPHQFQLGDTFRTNISAFSYSIFDVKASDSDTGGSPIQGGFLYANQELNSCDVDQYEIIVKPGDRLITSTASIQCPPPLGFGAVASWSFSNHAMIGALSAAMFPANSLARAITDGMNNISNEAYQDIYNRLYATNDTNALSQHVYKVIAEGQPRCEASAPFPCVGKIEISGGARRSLVQQEICCNLSMAFFARPQSANAAIKIVRPTTADDDQPKPATRKDSVQRHCRNIMIYGCAITSLANSRIKVVSITTLRRAPDAVPFAPQAESPAKSVSPTLTAKAVNAPVFVPKLAVSIQTSTPPPENPPSPQPQYHDDQQEAYNEYAYPAAGVDSLTDQMQEMSSDSFYADASYDPYDPTTENPYFATQAPVFVRQPLNYHLYTSAIPSAFVSSASDTHFIPPSSDLRTLLQGRSEDLRIAPTQGLNLPEEMQGYHSLMPLENITGSTERRKFGNWNSTVYRAINSLDGGTYCLRRIENYRLNHQAAFAAIEAWANIRHPGVVAVHEAFTTHAFGDSSLVVAYAYHPKAQTLFDAHLKLTPPAYQHGTRVFQPTPQAQIPERTLWSYIVQLAGAIKRVHDAGQALRMIDVTKDVHLLQQEDLTMFGRLVFALCTGNVMASSGGNFQKSLEVMGRLYSPEVKTVALFLVNKGGPHRSIGQLLEIISSRVAAEMGDALSAADTLENELMGELENARLVRLLCKFGFINERPEFAREPRWSETGDRYIIKLFRDYVFHQVDENGNPVVNLSHVLTCLSKLDAGTDERVMLISRDEQSCLVVSYKDIKSCVESAFSELARAGTSANTAAAGGYR</sequence>
<evidence type="ECO:0000256" key="6">
    <source>
        <dbReference type="ARBA" id="ARBA00023054"/>
    </source>
</evidence>
<comment type="caution">
    <text evidence="7">Lacks conserved residue(s) required for the propagation of feature annotation.</text>
</comment>
<name>A0A8H6WRK7_9AGAR</name>
<evidence type="ECO:0000256" key="5">
    <source>
        <dbReference type="ARBA" id="ARBA00022840"/>
    </source>
</evidence>
<keyword evidence="9" id="KW-0472">Membrane</keyword>
<keyword evidence="9" id="KW-1133">Transmembrane helix</keyword>
<keyword evidence="4 7" id="KW-0547">Nucleotide-binding</keyword>
<keyword evidence="9" id="KW-0812">Transmembrane</keyword>
<dbReference type="EMBL" id="JACAZI010000039">
    <property type="protein sequence ID" value="KAF7326956.1"/>
    <property type="molecule type" value="Genomic_DNA"/>
</dbReference>
<comment type="domain">
    <text evidence="7">The pseudokinase domain, the coiled-coil (CC), and C-terminal knob domain (CK) form a structural unit (PKC) that forms an extensive high-affinity interaction surface for PAN2.</text>
</comment>
<comment type="similarity">
    <text evidence="7">Belongs to the protein kinase superfamily. PAN3 family.</text>
</comment>
<keyword evidence="6 7" id="KW-0175">Coiled coil</keyword>
<dbReference type="Gene3D" id="1.10.287.3700">
    <property type="match status" value="1"/>
</dbReference>
<proteinExistence type="inferred from homology"/>
<reference evidence="11" key="1">
    <citation type="submission" date="2020-05" db="EMBL/GenBank/DDBJ databases">
        <title>Mycena genomes resolve the evolution of fungal bioluminescence.</title>
        <authorList>
            <person name="Tsai I.J."/>
        </authorList>
    </citation>
    <scope>NUCLEOTIDE SEQUENCE</scope>
    <source>
        <strain evidence="11">CCC161011</strain>
    </source>
</reference>
<evidence type="ECO:0000256" key="8">
    <source>
        <dbReference type="SAM" id="MobiDB-lite"/>
    </source>
</evidence>
<dbReference type="PANTHER" id="PTHR12272:SF11">
    <property type="entry name" value="PAN2-PAN3 DEADENYLATION COMPLEX SUBUNIT PAN3"/>
    <property type="match status" value="1"/>
</dbReference>
<dbReference type="GO" id="GO:0000932">
    <property type="term" value="C:P-body"/>
    <property type="evidence" value="ECO:0007669"/>
    <property type="project" value="TreeGrafter"/>
</dbReference>
<organism evidence="11 12">
    <name type="scientific">Mycena venus</name>
    <dbReference type="NCBI Taxonomy" id="2733690"/>
    <lineage>
        <taxon>Eukaryota</taxon>
        <taxon>Fungi</taxon>
        <taxon>Dikarya</taxon>
        <taxon>Basidiomycota</taxon>
        <taxon>Agaricomycotina</taxon>
        <taxon>Agaricomycetes</taxon>
        <taxon>Agaricomycetidae</taxon>
        <taxon>Agaricales</taxon>
        <taxon>Marasmiineae</taxon>
        <taxon>Mycenaceae</taxon>
        <taxon>Mycena</taxon>
    </lineage>
</organism>
<evidence type="ECO:0000313" key="11">
    <source>
        <dbReference type="EMBL" id="KAF7326956.1"/>
    </source>
</evidence>
<evidence type="ECO:0000256" key="1">
    <source>
        <dbReference type="ARBA" id="ARBA00004496"/>
    </source>
</evidence>
<keyword evidence="2 7" id="KW-0963">Cytoplasm</keyword>
<feature type="region of interest" description="Disordered" evidence="8">
    <location>
        <begin position="367"/>
        <end position="386"/>
    </location>
</feature>
<comment type="domain">
    <text evidence="7">The N-terminal zinc finger binds to poly(A) RNA.</text>
</comment>
<dbReference type="PANTHER" id="PTHR12272">
    <property type="entry name" value="DEADENYLATION COMPLEX SUBUNIT PAN3"/>
    <property type="match status" value="1"/>
</dbReference>
<dbReference type="GO" id="GO:0006397">
    <property type="term" value="P:mRNA processing"/>
    <property type="evidence" value="ECO:0007669"/>
    <property type="project" value="UniProtKB-KW"/>
</dbReference>
<comment type="caution">
    <text evidence="11">The sequence shown here is derived from an EMBL/GenBank/DDBJ whole genome shotgun (WGS) entry which is preliminary data.</text>
</comment>
<keyword evidence="12" id="KW-1185">Reference proteome</keyword>
<dbReference type="GO" id="GO:0005524">
    <property type="term" value="F:ATP binding"/>
    <property type="evidence" value="ECO:0007669"/>
    <property type="project" value="UniProtKB-UniRule"/>
</dbReference>
<feature type="compositionally biased region" description="Pro residues" evidence="8">
    <location>
        <begin position="371"/>
        <end position="381"/>
    </location>
</feature>
<protein>
    <recommendedName>
        <fullName evidence="7">PAN2-PAN3 deadenylation complex subunit PAN3</fullName>
    </recommendedName>
    <alternativeName>
        <fullName evidence="7">PAB1P-dependent poly(A)-specific ribonuclease</fullName>
    </alternativeName>
    <alternativeName>
        <fullName evidence="7">Poly(A)-nuclease deadenylation complex subunit 3</fullName>
        <shortName evidence="7">PAN deadenylation complex subunit 3</shortName>
    </alternativeName>
</protein>
<keyword evidence="5 7" id="KW-0067">ATP-binding</keyword>
<feature type="binding site" evidence="7">
    <location>
        <position position="544"/>
    </location>
    <ligand>
        <name>ATP</name>
        <dbReference type="ChEBI" id="CHEBI:30616"/>
    </ligand>
</feature>
<dbReference type="Pfam" id="PF18101">
    <property type="entry name" value="Pan3_CK"/>
    <property type="match status" value="1"/>
</dbReference>
<feature type="binding site" evidence="7">
    <location>
        <begin position="660"/>
        <end position="661"/>
    </location>
    <ligand>
        <name>ATP</name>
        <dbReference type="ChEBI" id="CHEBI:30616"/>
    </ligand>
</feature>
<comment type="subcellular location">
    <subcellularLocation>
        <location evidence="1 7">Cytoplasm</location>
    </subcellularLocation>
</comment>
<comment type="subunit">
    <text evidence="7">Homodimer. Forms a heterotrimer with a catalytic subunit PAN2 to form the poly(A)-nuclease (PAN) deadenylation complex. Interacts (via PAM-2 motif) with poly(A)-binding protein PAB1 (via PABC domain), conferring substrate specificity of the enzyme complex.</text>
</comment>
<dbReference type="Proteomes" id="UP000620124">
    <property type="component" value="Unassembled WGS sequence"/>
</dbReference>
<keyword evidence="3 7" id="KW-0507">mRNA processing</keyword>
<dbReference type="GO" id="GO:0031251">
    <property type="term" value="C:PAN complex"/>
    <property type="evidence" value="ECO:0007669"/>
    <property type="project" value="UniProtKB-UniRule"/>
</dbReference>
<evidence type="ECO:0000256" key="2">
    <source>
        <dbReference type="ARBA" id="ARBA00022490"/>
    </source>
</evidence>
<feature type="coiled-coil region" evidence="7">
    <location>
        <begin position="735"/>
        <end position="773"/>
    </location>
</feature>
<feature type="region of interest" description="Knob domain" evidence="7">
    <location>
        <begin position="774"/>
        <end position="879"/>
    </location>
</feature>
<dbReference type="GO" id="GO:0000289">
    <property type="term" value="P:nuclear-transcribed mRNA poly(A) tail shortening"/>
    <property type="evidence" value="ECO:0007669"/>
    <property type="project" value="UniProtKB-UniRule"/>
</dbReference>
<dbReference type="SUPFAM" id="SSF56112">
    <property type="entry name" value="Protein kinase-like (PK-like)"/>
    <property type="match status" value="1"/>
</dbReference>
<evidence type="ECO:0000313" key="12">
    <source>
        <dbReference type="Proteomes" id="UP000620124"/>
    </source>
</evidence>
<feature type="domain" description="Pan3 C-terminal knob" evidence="10">
    <location>
        <begin position="726"/>
        <end position="863"/>
    </location>
</feature>
<dbReference type="Gene3D" id="1.10.510.10">
    <property type="entry name" value="Transferase(Phosphotransferase) domain 1"/>
    <property type="match status" value="2"/>
</dbReference>
<accession>A0A8H6WRK7</accession>
<evidence type="ECO:0000256" key="7">
    <source>
        <dbReference type="HAMAP-Rule" id="MF_03181"/>
    </source>
</evidence>
<evidence type="ECO:0000256" key="9">
    <source>
        <dbReference type="SAM" id="Phobius"/>
    </source>
</evidence>
<dbReference type="InterPro" id="IPR030844">
    <property type="entry name" value="PAN3"/>
</dbReference>
<evidence type="ECO:0000256" key="4">
    <source>
        <dbReference type="ARBA" id="ARBA00022741"/>
    </source>
</evidence>
<dbReference type="FunFam" id="1.10.287.3700:FF:000001">
    <property type="entry name" value="PAN2-PAN3 deadenylation complex subunit PAN3"/>
    <property type="match status" value="1"/>
</dbReference>
<dbReference type="OrthoDB" id="204958at2759"/>
<dbReference type="HAMAP" id="MF_03181">
    <property type="entry name" value="PAN3"/>
    <property type="match status" value="1"/>
</dbReference>